<dbReference type="Pfam" id="PF17774">
    <property type="entry name" value="YlmH_RBD"/>
    <property type="match status" value="1"/>
</dbReference>
<dbReference type="GO" id="GO:0003723">
    <property type="term" value="F:RNA binding"/>
    <property type="evidence" value="ECO:0007669"/>
    <property type="project" value="InterPro"/>
</dbReference>
<dbReference type="SUPFAM" id="SSF55174">
    <property type="entry name" value="Alpha-L RNA-binding motif"/>
    <property type="match status" value="1"/>
</dbReference>
<dbReference type="InterPro" id="IPR036986">
    <property type="entry name" value="S4_RNA-bd_sf"/>
</dbReference>
<dbReference type="OrthoDB" id="9812787at2"/>
<proteinExistence type="predicted"/>
<dbReference type="EMBL" id="QOCR01000004">
    <property type="protein sequence ID" value="RHW49965.1"/>
    <property type="molecule type" value="Genomic_DNA"/>
</dbReference>
<dbReference type="Proteomes" id="UP000284109">
    <property type="component" value="Unassembled WGS sequence"/>
</dbReference>
<evidence type="ECO:0000313" key="1">
    <source>
        <dbReference type="EMBL" id="RHW49965.1"/>
    </source>
</evidence>
<reference evidence="1 2" key="1">
    <citation type="submission" date="2018-07" db="EMBL/GenBank/DDBJ databases">
        <title>Genome sequences of six Lactobacillus spp. isolated from bumble bee guts.</title>
        <authorList>
            <person name="Motta E.V.S."/>
            <person name="Moran N.A."/>
        </authorList>
    </citation>
    <scope>NUCLEOTIDE SEQUENCE [LARGE SCALE GENOMIC DNA]</scope>
    <source>
        <strain evidence="1 2">BI-1.1</strain>
    </source>
</reference>
<dbReference type="PANTHER" id="PTHR13633:SF3">
    <property type="entry name" value="MITOCHONDRIAL TRANSCRIPTION RESCUE FACTOR 1"/>
    <property type="match status" value="1"/>
</dbReference>
<dbReference type="Gene3D" id="3.30.70.330">
    <property type="match status" value="1"/>
</dbReference>
<gene>
    <name evidence="1" type="ORF">DS831_07330</name>
</gene>
<keyword evidence="2" id="KW-1185">Reference proteome</keyword>
<dbReference type="CDD" id="cd00165">
    <property type="entry name" value="S4"/>
    <property type="match status" value="1"/>
</dbReference>
<dbReference type="Pfam" id="PF01479">
    <property type="entry name" value="S4"/>
    <property type="match status" value="1"/>
</dbReference>
<comment type="caution">
    <text evidence="1">The sequence shown here is derived from an EMBL/GenBank/DDBJ whole genome shotgun (WGS) entry which is preliminary data.</text>
</comment>
<accession>A0A347SRI5</accession>
<evidence type="ECO:0000313" key="2">
    <source>
        <dbReference type="Proteomes" id="UP000284109"/>
    </source>
</evidence>
<dbReference type="InterPro" id="IPR002942">
    <property type="entry name" value="S4_RNA-bd"/>
</dbReference>
<dbReference type="InterPro" id="IPR040591">
    <property type="entry name" value="RqcP2_RBD"/>
</dbReference>
<dbReference type="Gene3D" id="3.10.290.10">
    <property type="entry name" value="RNA-binding S4 domain"/>
    <property type="match status" value="1"/>
</dbReference>
<dbReference type="Gene3D" id="3.30.1370.160">
    <property type="match status" value="1"/>
</dbReference>
<dbReference type="RefSeq" id="WP_118902084.1">
    <property type="nucleotide sequence ID" value="NZ_CP031513.1"/>
</dbReference>
<dbReference type="PROSITE" id="PS50889">
    <property type="entry name" value="S4"/>
    <property type="match status" value="1"/>
</dbReference>
<sequence length="255" mass="29544">MQVTATHITQQVVAMVRYVSKYYSFKLSPFLNPYELAIAQNVIAQQPEAFGLNVSHFGGYLHAERQRLLLAPDYLVTDYQDFDLQLFEIIFNQKFVRLQHYQILGKLAHLGLDRNLFGDIITDGQRWQFIAEYQFQDLIRQEVTQIGNSKVTIKLQPLDQLLTIKNDFTNETIACGSLRLDAVIAAAFHQSRKNAKDLINSGHVFLNWEHERRSDYLLTVGDSVSCRGWGRLTILDFLGQTPTNKYKLYLKIFRH</sequence>
<dbReference type="InterPro" id="IPR012677">
    <property type="entry name" value="Nucleotide-bd_a/b_plait_sf"/>
</dbReference>
<protein>
    <submittedName>
        <fullName evidence="1">RNA-binding protein</fullName>
    </submittedName>
</protein>
<dbReference type="SMART" id="SM00363">
    <property type="entry name" value="S4"/>
    <property type="match status" value="1"/>
</dbReference>
<organism evidence="1 2">
    <name type="scientific">Bombilactobacillus bombi</name>
    <dbReference type="NCBI Taxonomy" id="1303590"/>
    <lineage>
        <taxon>Bacteria</taxon>
        <taxon>Bacillati</taxon>
        <taxon>Bacillota</taxon>
        <taxon>Bacilli</taxon>
        <taxon>Lactobacillales</taxon>
        <taxon>Lactobacillaceae</taxon>
        <taxon>Bombilactobacillus</taxon>
    </lineage>
</organism>
<dbReference type="PANTHER" id="PTHR13633">
    <property type="entry name" value="MITOCHONDRIAL TRANSCRIPTION RESCUE FACTOR 1"/>
    <property type="match status" value="1"/>
</dbReference>
<dbReference type="KEGG" id="lbm:DS830_03815"/>
<name>A0A347SRI5_9LACO</name>
<dbReference type="AlphaFoldDB" id="A0A347SRI5"/>